<evidence type="ECO:0000313" key="1">
    <source>
        <dbReference type="EMBL" id="GEO03362.1"/>
    </source>
</evidence>
<protein>
    <recommendedName>
        <fullName evidence="3">Carboxypeptidase regulatory-like domain-containing protein</fullName>
    </recommendedName>
</protein>
<proteinExistence type="predicted"/>
<keyword evidence="2" id="KW-1185">Reference proteome</keyword>
<dbReference type="AlphaFoldDB" id="A0A512AUH1"/>
<organism evidence="1 2">
    <name type="scientific">Adhaeribacter aerolatus</name>
    <dbReference type="NCBI Taxonomy" id="670289"/>
    <lineage>
        <taxon>Bacteria</taxon>
        <taxon>Pseudomonadati</taxon>
        <taxon>Bacteroidota</taxon>
        <taxon>Cytophagia</taxon>
        <taxon>Cytophagales</taxon>
        <taxon>Hymenobacteraceae</taxon>
        <taxon>Adhaeribacter</taxon>
    </lineage>
</organism>
<sequence length="331" mass="37003">MKGNFILLLILLFVSSCKKDDIKGDLSEKESIRGRLYLVDTLTQQNAPTPLSKKKVTLSYTSSPDLVNFLFSTTTDDDGYFNFMNLKKGTSYRIQYQETVEKVVYAALKDVEAPQEVIVLEANIATKKQSGFHLTVVDPQGEKISNVNVCIFTNKSVFEKGTCETSDYQLKSDAKGRVYKFGITEGDYFVKASIKIGDVDYSATDTIKVIENNVEIKSLKLERVVPIPVGFQYTVTDTTGTKISGVNLCVFISRVVFGGRSCSGSTYQLITDHNGKASKFGLNPGKYFVYGTIKTYGKMKTDSTIFENIDSLIVEENKITNRELILKKWIK</sequence>
<dbReference type="OrthoDB" id="669007at2"/>
<dbReference type="RefSeq" id="WP_146895602.1">
    <property type="nucleotide sequence ID" value="NZ_BJYS01000005.1"/>
</dbReference>
<accession>A0A512AUH1</accession>
<dbReference type="PROSITE" id="PS51257">
    <property type="entry name" value="PROKAR_LIPOPROTEIN"/>
    <property type="match status" value="1"/>
</dbReference>
<dbReference type="EMBL" id="BJYS01000005">
    <property type="protein sequence ID" value="GEO03362.1"/>
    <property type="molecule type" value="Genomic_DNA"/>
</dbReference>
<name>A0A512AUH1_9BACT</name>
<dbReference type="Proteomes" id="UP000321532">
    <property type="component" value="Unassembled WGS sequence"/>
</dbReference>
<evidence type="ECO:0008006" key="3">
    <source>
        <dbReference type="Google" id="ProtNLM"/>
    </source>
</evidence>
<comment type="caution">
    <text evidence="1">The sequence shown here is derived from an EMBL/GenBank/DDBJ whole genome shotgun (WGS) entry which is preliminary data.</text>
</comment>
<reference evidence="1 2" key="1">
    <citation type="submission" date="2019-07" db="EMBL/GenBank/DDBJ databases">
        <title>Whole genome shotgun sequence of Adhaeribacter aerolatus NBRC 106133.</title>
        <authorList>
            <person name="Hosoyama A."/>
            <person name="Uohara A."/>
            <person name="Ohji S."/>
            <person name="Ichikawa N."/>
        </authorList>
    </citation>
    <scope>NUCLEOTIDE SEQUENCE [LARGE SCALE GENOMIC DNA]</scope>
    <source>
        <strain evidence="1 2">NBRC 106133</strain>
    </source>
</reference>
<gene>
    <name evidence="1" type="ORF">AAE02nite_10260</name>
</gene>
<evidence type="ECO:0000313" key="2">
    <source>
        <dbReference type="Proteomes" id="UP000321532"/>
    </source>
</evidence>
<dbReference type="Gene3D" id="2.60.40.1120">
    <property type="entry name" value="Carboxypeptidase-like, regulatory domain"/>
    <property type="match status" value="1"/>
</dbReference>
<dbReference type="SUPFAM" id="SSF117074">
    <property type="entry name" value="Hypothetical protein PA1324"/>
    <property type="match status" value="1"/>
</dbReference>